<evidence type="ECO:0000313" key="2">
    <source>
        <dbReference type="Proteomes" id="UP000694403"/>
    </source>
</evidence>
<evidence type="ECO:0000313" key="1">
    <source>
        <dbReference type="Ensembl" id="ENSCSRP00000008626.1"/>
    </source>
</evidence>
<dbReference type="Ensembl" id="ENSCSRT00000008927.1">
    <property type="protein sequence ID" value="ENSCSRP00000008626.1"/>
    <property type="gene ID" value="ENSCSRG00000006422.1"/>
</dbReference>
<dbReference type="Proteomes" id="UP000694403">
    <property type="component" value="Unplaced"/>
</dbReference>
<reference evidence="1" key="2">
    <citation type="submission" date="2025-09" db="UniProtKB">
        <authorList>
            <consortium name="Ensembl"/>
        </authorList>
    </citation>
    <scope>IDENTIFICATION</scope>
</reference>
<protein>
    <submittedName>
        <fullName evidence="1">Uncharacterized protein</fullName>
    </submittedName>
</protein>
<sequence length="100" mass="10420">MGLFLQGCISVQIDSVLVPTTVHPRAVSSTGHPIDIAHSGLDLLSESPTAASQAAGITGTCHHTSTVQLVVLTNILNSTQSARAIHFGQNKLALFSLYIA</sequence>
<accession>A0A8C3S4K4</accession>
<name>A0A8C3S4K4_CHESE</name>
<dbReference type="AlphaFoldDB" id="A0A8C3S4K4"/>
<reference evidence="1" key="1">
    <citation type="submission" date="2025-08" db="UniProtKB">
        <authorList>
            <consortium name="Ensembl"/>
        </authorList>
    </citation>
    <scope>IDENTIFICATION</scope>
</reference>
<proteinExistence type="predicted"/>
<keyword evidence="2" id="KW-1185">Reference proteome</keyword>
<organism evidence="1 2">
    <name type="scientific">Chelydra serpentina</name>
    <name type="common">Snapping turtle</name>
    <name type="synonym">Testudo serpentina</name>
    <dbReference type="NCBI Taxonomy" id="8475"/>
    <lineage>
        <taxon>Eukaryota</taxon>
        <taxon>Metazoa</taxon>
        <taxon>Chordata</taxon>
        <taxon>Craniata</taxon>
        <taxon>Vertebrata</taxon>
        <taxon>Euteleostomi</taxon>
        <taxon>Archelosauria</taxon>
        <taxon>Testudinata</taxon>
        <taxon>Testudines</taxon>
        <taxon>Cryptodira</taxon>
        <taxon>Durocryptodira</taxon>
        <taxon>Americhelydia</taxon>
        <taxon>Chelydroidea</taxon>
        <taxon>Chelydridae</taxon>
        <taxon>Chelydra</taxon>
    </lineage>
</organism>